<reference evidence="1 2" key="1">
    <citation type="journal article" date="2014" name="Genome Biol. Evol.">
        <title>The secreted proteins of Achlya hypogyna and Thraustotheca clavata identify the ancestral oomycete secretome and reveal gene acquisitions by horizontal gene transfer.</title>
        <authorList>
            <person name="Misner I."/>
            <person name="Blouin N."/>
            <person name="Leonard G."/>
            <person name="Richards T.A."/>
            <person name="Lane C.E."/>
        </authorList>
    </citation>
    <scope>NUCLEOTIDE SEQUENCE [LARGE SCALE GENOMIC DNA]</scope>
    <source>
        <strain evidence="1 2">ATCC 34112</strain>
    </source>
</reference>
<organism evidence="1 2">
    <name type="scientific">Thraustotheca clavata</name>
    <dbReference type="NCBI Taxonomy" id="74557"/>
    <lineage>
        <taxon>Eukaryota</taxon>
        <taxon>Sar</taxon>
        <taxon>Stramenopiles</taxon>
        <taxon>Oomycota</taxon>
        <taxon>Saprolegniomycetes</taxon>
        <taxon>Saprolegniales</taxon>
        <taxon>Achlyaceae</taxon>
        <taxon>Thraustotheca</taxon>
    </lineage>
</organism>
<keyword evidence="2" id="KW-1185">Reference proteome</keyword>
<name>A0A1V9ZVE3_9STRA</name>
<dbReference type="EMBL" id="JNBS01001310">
    <property type="protein sequence ID" value="OQS01977.1"/>
    <property type="molecule type" value="Genomic_DNA"/>
</dbReference>
<dbReference type="AlphaFoldDB" id="A0A1V9ZVE3"/>
<accession>A0A1V9ZVE3</accession>
<comment type="caution">
    <text evidence="1">The sequence shown here is derived from an EMBL/GenBank/DDBJ whole genome shotgun (WGS) entry which is preliminary data.</text>
</comment>
<dbReference type="STRING" id="74557.A0A1V9ZVE3"/>
<protein>
    <submittedName>
        <fullName evidence="1">Uncharacterized protein</fullName>
    </submittedName>
</protein>
<dbReference type="Proteomes" id="UP000243217">
    <property type="component" value="Unassembled WGS sequence"/>
</dbReference>
<evidence type="ECO:0000313" key="2">
    <source>
        <dbReference type="Proteomes" id="UP000243217"/>
    </source>
</evidence>
<gene>
    <name evidence="1" type="ORF">THRCLA_21545</name>
</gene>
<proteinExistence type="predicted"/>
<evidence type="ECO:0000313" key="1">
    <source>
        <dbReference type="EMBL" id="OQS01977.1"/>
    </source>
</evidence>
<sequence length="117" mass="13306">MNATICDLDLIFGAIRLHSSNSACICVEKCPITLTPRKNSFSKKVAVHLYYLGSEGGYRETSSVFDESKSWAIAIVSTLSFIRTKYTRKWICLPRSDNEWRIMDSTQNKEYPVSSVE</sequence>